<dbReference type="STRING" id="739143.SAMN05216297_10378"/>
<evidence type="ECO:0000313" key="1">
    <source>
        <dbReference type="EMBL" id="SFC92602.1"/>
    </source>
</evidence>
<reference evidence="2" key="1">
    <citation type="submission" date="2016-10" db="EMBL/GenBank/DDBJ databases">
        <authorList>
            <person name="Varghese N."/>
            <person name="Submissions S."/>
        </authorList>
    </citation>
    <scope>NUCLEOTIDE SEQUENCE [LARGE SCALE GENOMIC DNA]</scope>
    <source>
        <strain evidence="2">CGMCC 1.10370</strain>
    </source>
</reference>
<evidence type="ECO:0000313" key="2">
    <source>
        <dbReference type="Proteomes" id="UP000199672"/>
    </source>
</evidence>
<keyword evidence="2" id="KW-1185">Reference proteome</keyword>
<organism evidence="1 2">
    <name type="scientific">Flavobacterium phragmitis</name>
    <dbReference type="NCBI Taxonomy" id="739143"/>
    <lineage>
        <taxon>Bacteria</taxon>
        <taxon>Pseudomonadati</taxon>
        <taxon>Bacteroidota</taxon>
        <taxon>Flavobacteriia</taxon>
        <taxon>Flavobacteriales</taxon>
        <taxon>Flavobacteriaceae</taxon>
        <taxon>Flavobacterium</taxon>
    </lineage>
</organism>
<evidence type="ECO:0008006" key="3">
    <source>
        <dbReference type="Google" id="ProtNLM"/>
    </source>
</evidence>
<proteinExistence type="predicted"/>
<dbReference type="AlphaFoldDB" id="A0A1I1N5Y5"/>
<name>A0A1I1N5Y5_9FLAO</name>
<dbReference type="EMBL" id="FOMH01000003">
    <property type="protein sequence ID" value="SFC92602.1"/>
    <property type="molecule type" value="Genomic_DNA"/>
</dbReference>
<dbReference type="RefSeq" id="WP_091491689.1">
    <property type="nucleotide sequence ID" value="NZ_FOMH01000003.1"/>
</dbReference>
<gene>
    <name evidence="1" type="ORF">SAMN05216297_10378</name>
</gene>
<sequence length="70" mass="7870">MSTESSIKPAKKCYEHLGGKLGELLLENFTDKKWIAKKSASDKHFYITELGEKELTKLGIDLSKIKSEAI</sequence>
<accession>A0A1I1N5Y5</accession>
<dbReference type="Proteomes" id="UP000199672">
    <property type="component" value="Unassembled WGS sequence"/>
</dbReference>
<protein>
    <recommendedName>
        <fullName evidence="3">ArsR family transcriptional regulator</fullName>
    </recommendedName>
</protein>
<dbReference type="OrthoDB" id="9797716at2"/>